<evidence type="ECO:0000313" key="10">
    <source>
        <dbReference type="Proteomes" id="UP001497482"/>
    </source>
</evidence>
<keyword evidence="10" id="KW-1185">Reference proteome</keyword>
<reference evidence="9 10" key="1">
    <citation type="submission" date="2024-04" db="EMBL/GenBank/DDBJ databases">
        <authorList>
            <person name="Waldvogel A.-M."/>
            <person name="Schoenle A."/>
        </authorList>
    </citation>
    <scope>NUCLEOTIDE SEQUENCE [LARGE SCALE GENOMIC DNA]</scope>
</reference>
<keyword evidence="2" id="KW-0812">Transmembrane</keyword>
<evidence type="ECO:0000256" key="4">
    <source>
        <dbReference type="ARBA" id="ARBA00022837"/>
    </source>
</evidence>
<name>A0AAV2KQB7_KNICA</name>
<dbReference type="InterPro" id="IPR051173">
    <property type="entry name" value="Ca_channel_alpha-2/delta"/>
</dbReference>
<evidence type="ECO:0000256" key="6">
    <source>
        <dbReference type="ARBA" id="ARBA00023136"/>
    </source>
</evidence>
<dbReference type="Proteomes" id="UP001497482">
    <property type="component" value="Chromosome 2"/>
</dbReference>
<organism evidence="9 10">
    <name type="scientific">Knipowitschia caucasica</name>
    <name type="common">Caucasian dwarf goby</name>
    <name type="synonym">Pomatoschistus caucasicus</name>
    <dbReference type="NCBI Taxonomy" id="637954"/>
    <lineage>
        <taxon>Eukaryota</taxon>
        <taxon>Metazoa</taxon>
        <taxon>Chordata</taxon>
        <taxon>Craniata</taxon>
        <taxon>Vertebrata</taxon>
        <taxon>Euteleostomi</taxon>
        <taxon>Actinopterygii</taxon>
        <taxon>Neopterygii</taxon>
        <taxon>Teleostei</taxon>
        <taxon>Neoteleostei</taxon>
        <taxon>Acanthomorphata</taxon>
        <taxon>Gobiaria</taxon>
        <taxon>Gobiiformes</taxon>
        <taxon>Gobioidei</taxon>
        <taxon>Gobiidae</taxon>
        <taxon>Gobiinae</taxon>
        <taxon>Knipowitschia</taxon>
    </lineage>
</organism>
<keyword evidence="3" id="KW-0732">Signal</keyword>
<accession>A0AAV2KQB7</accession>
<protein>
    <recommendedName>
        <fullName evidence="8">VWA N-terminal domain-containing protein</fullName>
    </recommendedName>
</protein>
<gene>
    <name evidence="9" type="ORF">KC01_LOCUS21516</name>
</gene>
<dbReference type="GO" id="GO:1990454">
    <property type="term" value="C:L-type voltage-gated calcium channel complex"/>
    <property type="evidence" value="ECO:0007669"/>
    <property type="project" value="TreeGrafter"/>
</dbReference>
<dbReference type="InterPro" id="IPR013608">
    <property type="entry name" value="VWA_N"/>
</dbReference>
<evidence type="ECO:0000256" key="3">
    <source>
        <dbReference type="ARBA" id="ARBA00022729"/>
    </source>
</evidence>
<evidence type="ECO:0000259" key="8">
    <source>
        <dbReference type="Pfam" id="PF08399"/>
    </source>
</evidence>
<evidence type="ECO:0000256" key="5">
    <source>
        <dbReference type="ARBA" id="ARBA00022989"/>
    </source>
</evidence>
<keyword evidence="7" id="KW-0325">Glycoprotein</keyword>
<comment type="subcellular location">
    <subcellularLocation>
        <location evidence="1">Membrane</location>
        <topology evidence="1">Single-pass type I membrane protein</topology>
    </subcellularLocation>
</comment>
<keyword evidence="5" id="KW-1133">Transmembrane helix</keyword>
<dbReference type="Pfam" id="PF08399">
    <property type="entry name" value="VWA_N"/>
    <property type="match status" value="1"/>
</dbReference>
<evidence type="ECO:0000313" key="9">
    <source>
        <dbReference type="EMBL" id="CAL1592235.1"/>
    </source>
</evidence>
<dbReference type="EMBL" id="OZ035824">
    <property type="protein sequence ID" value="CAL1592235.1"/>
    <property type="molecule type" value="Genomic_DNA"/>
</dbReference>
<proteinExistence type="predicted"/>
<dbReference type="AlphaFoldDB" id="A0AAV2KQB7"/>
<sequence>MEHQWKDEFEDEDISYYNSKDNLDPNRTEGRVRPDFRHDSSFKRLTDYNLTAVHIPTDIYNGSTIVLNELNWTERLEDVFRKNREDDPTVLWQVFGSATGLARYYPGK</sequence>
<feature type="domain" description="VWA N-terminal" evidence="8">
    <location>
        <begin position="1"/>
        <end position="107"/>
    </location>
</feature>
<evidence type="ECO:0000256" key="7">
    <source>
        <dbReference type="ARBA" id="ARBA00023180"/>
    </source>
</evidence>
<dbReference type="PANTHER" id="PTHR10166">
    <property type="entry name" value="VOLTAGE-DEPENDENT CALCIUM CHANNEL SUBUNIT ALPHA-2/DELTA-RELATED"/>
    <property type="match status" value="1"/>
</dbReference>
<keyword evidence="6" id="KW-0472">Membrane</keyword>
<dbReference type="PANTHER" id="PTHR10166:SF6">
    <property type="entry name" value="VOLTAGE-DEPENDENT CALCIUM CHANNEL SUBUNIT ALPHA-2_DELTA-1"/>
    <property type="match status" value="1"/>
</dbReference>
<evidence type="ECO:0000256" key="1">
    <source>
        <dbReference type="ARBA" id="ARBA00004479"/>
    </source>
</evidence>
<keyword evidence="4" id="KW-0106">Calcium</keyword>
<evidence type="ECO:0000256" key="2">
    <source>
        <dbReference type="ARBA" id="ARBA00022692"/>
    </source>
</evidence>
<dbReference type="GO" id="GO:0005245">
    <property type="term" value="F:voltage-gated calcium channel activity"/>
    <property type="evidence" value="ECO:0007669"/>
    <property type="project" value="TreeGrafter"/>
</dbReference>